<dbReference type="AlphaFoldDB" id="A0A098LAR9"/>
<comment type="catalytic activity">
    <reaction evidence="1 9">
        <text>adenosine 3',5'-bisphosphate + H2O = AMP + phosphate</text>
        <dbReference type="Rhea" id="RHEA:10040"/>
        <dbReference type="ChEBI" id="CHEBI:15377"/>
        <dbReference type="ChEBI" id="CHEBI:43474"/>
        <dbReference type="ChEBI" id="CHEBI:58343"/>
        <dbReference type="ChEBI" id="CHEBI:456215"/>
        <dbReference type="EC" id="3.1.3.7"/>
    </reaction>
</comment>
<comment type="function">
    <text evidence="9">Converts adenosine-3',5'-bisphosphate (PAP) to AMP.</text>
</comment>
<dbReference type="GO" id="GO:0046854">
    <property type="term" value="P:phosphatidylinositol phosphate biosynthetic process"/>
    <property type="evidence" value="ECO:0007669"/>
    <property type="project" value="InterPro"/>
</dbReference>
<feature type="binding site" evidence="10">
    <location>
        <position position="215"/>
    </location>
    <ligand>
        <name>Mg(2+)</name>
        <dbReference type="ChEBI" id="CHEBI:18420"/>
        <label>1</label>
        <note>catalytic</note>
    </ligand>
</feature>
<dbReference type="PROSITE" id="PS00629">
    <property type="entry name" value="IMP_1"/>
    <property type="match status" value="1"/>
</dbReference>
<feature type="binding site" evidence="10">
    <location>
        <position position="71"/>
    </location>
    <ligand>
        <name>Mg(2+)</name>
        <dbReference type="ChEBI" id="CHEBI:18420"/>
        <label>1</label>
        <note>catalytic</note>
    </ligand>
</feature>
<reference evidence="11 12" key="1">
    <citation type="submission" date="2014-09" db="EMBL/GenBank/DDBJ databases">
        <title>Sporocytophaga myxococcoides PG-01 genome sequencing.</title>
        <authorList>
            <person name="Liu L."/>
            <person name="Gao P.J."/>
            <person name="Chen G.J."/>
            <person name="Wang L.S."/>
        </authorList>
    </citation>
    <scope>NUCLEOTIDE SEQUENCE [LARGE SCALE GENOMIC DNA]</scope>
    <source>
        <strain evidence="11 12">PG-01</strain>
    </source>
</reference>
<name>A0A098LAR9_9BACT</name>
<evidence type="ECO:0000256" key="3">
    <source>
        <dbReference type="ARBA" id="ARBA00022475"/>
    </source>
</evidence>
<comment type="cofactor">
    <cofactor evidence="9 10">
        <name>Mg(2+)</name>
        <dbReference type="ChEBI" id="CHEBI:18420"/>
    </cofactor>
</comment>
<keyword evidence="8 9" id="KW-0472">Membrane</keyword>
<keyword evidence="7 9" id="KW-0460">Magnesium</keyword>
<keyword evidence="5 9" id="KW-0479">Metal-binding</keyword>
<dbReference type="SUPFAM" id="SSF56655">
    <property type="entry name" value="Carbohydrate phosphatase"/>
    <property type="match status" value="1"/>
</dbReference>
<feature type="binding site" evidence="10">
    <location>
        <position position="93"/>
    </location>
    <ligand>
        <name>Mg(2+)</name>
        <dbReference type="ChEBI" id="CHEBI:18420"/>
        <label>2</label>
    </ligand>
</feature>
<sequence>MQLPEINFDKVQEIALRAGKLIMEVYSLPDFTDLIDTKADNSPLTLADKKSNDFIVAGLKSLTPQIPIISEEEKEVSYDVRKNWSIFWLVDPLDGTKEFIKRNGEFTVNIGLIVNGYPVAGVIYAPALDEMYFGQIGKGSFKISNGKTFPIKVSDRKTALIGVGSRSHAAKEEEDFFSKFNVAERISKGSSLKFCLLAEGSADLYYRHGPTMEWDTAAGQAIVEASGGVVVNLDKKRFEYNKESLLNNSFICASDEVFLS</sequence>
<dbReference type="NCBIfam" id="TIGR01331">
    <property type="entry name" value="bisphos_cysQ"/>
    <property type="match status" value="1"/>
</dbReference>
<comment type="similarity">
    <text evidence="2 9">Belongs to the inositol monophosphatase superfamily. CysQ family.</text>
</comment>
<dbReference type="PANTHER" id="PTHR43028:SF5">
    <property type="entry name" value="3'(2'),5'-BISPHOSPHATE NUCLEOTIDASE 1"/>
    <property type="match status" value="1"/>
</dbReference>
<evidence type="ECO:0000256" key="8">
    <source>
        <dbReference type="ARBA" id="ARBA00023136"/>
    </source>
</evidence>
<dbReference type="EC" id="3.1.3.7" evidence="9"/>
<proteinExistence type="inferred from homology"/>
<dbReference type="GO" id="GO:0050427">
    <property type="term" value="P:3'-phosphoadenosine 5'-phosphosulfate metabolic process"/>
    <property type="evidence" value="ECO:0007669"/>
    <property type="project" value="TreeGrafter"/>
</dbReference>
<feature type="binding site" evidence="9">
    <location>
        <position position="71"/>
    </location>
    <ligand>
        <name>Mg(2+)</name>
        <dbReference type="ChEBI" id="CHEBI:18420"/>
        <label>1</label>
    </ligand>
</feature>
<dbReference type="Gene3D" id="3.30.540.10">
    <property type="entry name" value="Fructose-1,6-Bisphosphatase, subunit A, domain 1"/>
    <property type="match status" value="1"/>
</dbReference>
<feature type="binding site" evidence="9">
    <location>
        <position position="215"/>
    </location>
    <ligand>
        <name>Mg(2+)</name>
        <dbReference type="ChEBI" id="CHEBI:18420"/>
        <label>2</label>
    </ligand>
</feature>
<evidence type="ECO:0000256" key="1">
    <source>
        <dbReference type="ARBA" id="ARBA00001625"/>
    </source>
</evidence>
<dbReference type="Proteomes" id="UP000030185">
    <property type="component" value="Unassembled WGS sequence"/>
</dbReference>
<dbReference type="GO" id="GO:0000287">
    <property type="term" value="F:magnesium ion binding"/>
    <property type="evidence" value="ECO:0007669"/>
    <property type="project" value="UniProtKB-UniRule"/>
</dbReference>
<evidence type="ECO:0000256" key="7">
    <source>
        <dbReference type="ARBA" id="ARBA00022842"/>
    </source>
</evidence>
<feature type="binding site" evidence="9">
    <location>
        <position position="91"/>
    </location>
    <ligand>
        <name>Mg(2+)</name>
        <dbReference type="ChEBI" id="CHEBI:18420"/>
        <label>2</label>
    </ligand>
</feature>
<evidence type="ECO:0000256" key="9">
    <source>
        <dbReference type="HAMAP-Rule" id="MF_02095"/>
    </source>
</evidence>
<dbReference type="PANTHER" id="PTHR43028">
    <property type="entry name" value="3'(2'),5'-BISPHOSPHATE NUCLEOTIDASE 1"/>
    <property type="match status" value="1"/>
</dbReference>
<dbReference type="CDD" id="cd01638">
    <property type="entry name" value="CysQ"/>
    <property type="match status" value="1"/>
</dbReference>
<dbReference type="STRING" id="153721.MYP_1248"/>
<feature type="binding site" evidence="10">
    <location>
        <position position="94"/>
    </location>
    <ligand>
        <name>Mg(2+)</name>
        <dbReference type="ChEBI" id="CHEBI:18420"/>
        <label>1</label>
        <note>catalytic</note>
    </ligand>
</feature>
<dbReference type="Gene3D" id="3.40.190.80">
    <property type="match status" value="1"/>
</dbReference>
<evidence type="ECO:0000313" key="11">
    <source>
        <dbReference type="EMBL" id="GAL84020.1"/>
    </source>
</evidence>
<evidence type="ECO:0000313" key="12">
    <source>
        <dbReference type="Proteomes" id="UP000030185"/>
    </source>
</evidence>
<accession>A0A098LAR9</accession>
<evidence type="ECO:0000256" key="4">
    <source>
        <dbReference type="ARBA" id="ARBA00022519"/>
    </source>
</evidence>
<dbReference type="OrthoDB" id="9772456at2"/>
<evidence type="ECO:0000256" key="6">
    <source>
        <dbReference type="ARBA" id="ARBA00022801"/>
    </source>
</evidence>
<keyword evidence="6 9" id="KW-0378">Hydrolase</keyword>
<dbReference type="PROSITE" id="PS00630">
    <property type="entry name" value="IMP_2"/>
    <property type="match status" value="1"/>
</dbReference>
<dbReference type="HAMAP" id="MF_02095">
    <property type="entry name" value="CysQ"/>
    <property type="match status" value="1"/>
</dbReference>
<dbReference type="eggNOG" id="COG1218">
    <property type="taxonomic scope" value="Bacteria"/>
</dbReference>
<gene>
    <name evidence="9" type="primary">cysQ</name>
    <name evidence="11" type="ORF">MYP_1248</name>
</gene>
<feature type="binding site" evidence="9">
    <location>
        <position position="91"/>
    </location>
    <ligand>
        <name>Mg(2+)</name>
        <dbReference type="ChEBI" id="CHEBI:18420"/>
        <label>1</label>
    </ligand>
</feature>
<feature type="binding site" evidence="9">
    <location>
        <position position="93"/>
    </location>
    <ligand>
        <name>Mg(2+)</name>
        <dbReference type="ChEBI" id="CHEBI:18420"/>
        <label>1</label>
    </ligand>
</feature>
<feature type="binding site" evidence="9">
    <location>
        <begin position="93"/>
        <end position="96"/>
    </location>
    <ligand>
        <name>substrate</name>
    </ligand>
</feature>
<dbReference type="InterPro" id="IPR000760">
    <property type="entry name" value="Inositol_monophosphatase-like"/>
</dbReference>
<keyword evidence="12" id="KW-1185">Reference proteome</keyword>
<evidence type="ECO:0000256" key="10">
    <source>
        <dbReference type="PIRSR" id="PIRSR600760-2"/>
    </source>
</evidence>
<evidence type="ECO:0000256" key="5">
    <source>
        <dbReference type="ARBA" id="ARBA00022723"/>
    </source>
</evidence>
<feature type="binding site" evidence="9">
    <location>
        <position position="215"/>
    </location>
    <ligand>
        <name>substrate</name>
    </ligand>
</feature>
<evidence type="ECO:0000256" key="2">
    <source>
        <dbReference type="ARBA" id="ARBA00005289"/>
    </source>
</evidence>
<feature type="binding site" evidence="9">
    <location>
        <position position="71"/>
    </location>
    <ligand>
        <name>substrate</name>
    </ligand>
</feature>
<feature type="binding site" evidence="9">
    <location>
        <position position="94"/>
    </location>
    <ligand>
        <name>Mg(2+)</name>
        <dbReference type="ChEBI" id="CHEBI:18420"/>
        <label>2</label>
    </ligand>
</feature>
<dbReference type="InterPro" id="IPR020550">
    <property type="entry name" value="Inositol_monophosphatase_CS"/>
</dbReference>
<comment type="subcellular location">
    <subcellularLocation>
        <location evidence="9">Cell membrane</location>
        <topology evidence="9">Peripheral membrane protein</topology>
        <orientation evidence="9">Cytoplasmic side</orientation>
    </subcellularLocation>
</comment>
<dbReference type="InterPro" id="IPR020583">
    <property type="entry name" value="Inositol_monoP_metal-BS"/>
</dbReference>
<dbReference type="GO" id="GO:0000103">
    <property type="term" value="P:sulfate assimilation"/>
    <property type="evidence" value="ECO:0007669"/>
    <property type="project" value="TreeGrafter"/>
</dbReference>
<protein>
    <recommendedName>
        <fullName evidence="9">3'(2'),5'-bisphosphate nucleotidase CysQ</fullName>
        <ecNumber evidence="9">3.1.3.7</ecNumber>
    </recommendedName>
    <alternativeName>
        <fullName evidence="9">3'(2'),5-bisphosphonucleoside 3'(2')-phosphohydrolase</fullName>
    </alternativeName>
    <alternativeName>
        <fullName evidence="9">3'-phosphoadenosine 5'-phosphate phosphatase</fullName>
        <shortName evidence="9">PAP phosphatase</shortName>
    </alternativeName>
</protein>
<dbReference type="InterPro" id="IPR050725">
    <property type="entry name" value="CysQ/Inositol_MonoPase"/>
</dbReference>
<keyword evidence="4" id="KW-0997">Cell inner membrane</keyword>
<dbReference type="GO" id="GO:0005886">
    <property type="term" value="C:plasma membrane"/>
    <property type="evidence" value="ECO:0007669"/>
    <property type="project" value="UniProtKB-SubCell"/>
</dbReference>
<dbReference type="RefSeq" id="WP_045459921.1">
    <property type="nucleotide sequence ID" value="NZ_BBLT01000002.1"/>
</dbReference>
<dbReference type="EMBL" id="BBLT01000002">
    <property type="protein sequence ID" value="GAL84020.1"/>
    <property type="molecule type" value="Genomic_DNA"/>
</dbReference>
<keyword evidence="3 9" id="KW-1003">Cell membrane</keyword>
<organism evidence="11 12">
    <name type="scientific">Sporocytophaga myxococcoides</name>
    <dbReference type="NCBI Taxonomy" id="153721"/>
    <lineage>
        <taxon>Bacteria</taxon>
        <taxon>Pseudomonadati</taxon>
        <taxon>Bacteroidota</taxon>
        <taxon>Cytophagia</taxon>
        <taxon>Cytophagales</taxon>
        <taxon>Cytophagaceae</taxon>
        <taxon>Sporocytophaga</taxon>
    </lineage>
</organism>
<dbReference type="GO" id="GO:0008441">
    <property type="term" value="F:3'(2'),5'-bisphosphate nucleotidase activity"/>
    <property type="evidence" value="ECO:0007669"/>
    <property type="project" value="UniProtKB-UniRule"/>
</dbReference>
<dbReference type="PRINTS" id="PR00377">
    <property type="entry name" value="IMPHPHTASES"/>
</dbReference>
<dbReference type="Pfam" id="PF00459">
    <property type="entry name" value="Inositol_P"/>
    <property type="match status" value="1"/>
</dbReference>
<feature type="binding site" evidence="10">
    <location>
        <position position="91"/>
    </location>
    <ligand>
        <name>Mg(2+)</name>
        <dbReference type="ChEBI" id="CHEBI:18420"/>
        <label>1</label>
        <note>catalytic</note>
    </ligand>
</feature>
<comment type="caution">
    <text evidence="11">The sequence shown here is derived from an EMBL/GenBank/DDBJ whole genome shotgun (WGS) entry which is preliminary data.</text>
</comment>
<dbReference type="InterPro" id="IPR006240">
    <property type="entry name" value="CysQ"/>
</dbReference>